<feature type="transmembrane region" description="Helical" evidence="1">
    <location>
        <begin position="64"/>
        <end position="88"/>
    </location>
</feature>
<dbReference type="AlphaFoldDB" id="A0A835T2E5"/>
<comment type="caution">
    <text evidence="2">The sequence shown here is derived from an EMBL/GenBank/DDBJ whole genome shotgun (WGS) entry which is preliminary data.</text>
</comment>
<dbReference type="PANTHER" id="PTHR34543:SF1">
    <property type="entry name" value="PROTEIN ABA DEFICIENT 4, CHLOROPLASTIC"/>
    <property type="match status" value="1"/>
</dbReference>
<proteinExistence type="predicted"/>
<dbReference type="Pfam" id="PF14108">
    <property type="entry name" value="ABA4-like"/>
    <property type="match status" value="1"/>
</dbReference>
<dbReference type="Proteomes" id="UP000613740">
    <property type="component" value="Unassembled WGS sequence"/>
</dbReference>
<feature type="transmembrane region" description="Helical" evidence="1">
    <location>
        <begin position="108"/>
        <end position="135"/>
    </location>
</feature>
<evidence type="ECO:0000313" key="2">
    <source>
        <dbReference type="EMBL" id="KAG2437589.1"/>
    </source>
</evidence>
<keyword evidence="1" id="KW-0472">Membrane</keyword>
<accession>A0A835T2E5</accession>
<evidence type="ECO:0000256" key="1">
    <source>
        <dbReference type="SAM" id="Phobius"/>
    </source>
</evidence>
<name>A0A835T2E5_9CHLO</name>
<sequence length="224" mass="22543">MFLQSAVHRAIGLSNGRSHTKLQVSGRCPALHRRRLSVSAAAAVAAPAAAAAVAAAAAGGSVSAVFGVPAATIFSASSGLLVPVYALLAFAPASKLTRDALLNSPALYGLLAAAYVATFIAAWQAGLGAALGAMWEAGRAAVVAGSPAALDLRPLAAMFAQPLVTLLAWLHLLTLDVVMAREIALDGLRTGVATAHSVLLCFFFGPTGLISHALTRLVSGAKSP</sequence>
<dbReference type="InterPro" id="IPR025461">
    <property type="entry name" value="ABA4-like"/>
</dbReference>
<keyword evidence="1" id="KW-1133">Transmembrane helix</keyword>
<keyword evidence="1" id="KW-0812">Transmembrane</keyword>
<keyword evidence="3" id="KW-1185">Reference proteome</keyword>
<dbReference type="OrthoDB" id="196782at2759"/>
<feature type="transmembrane region" description="Helical" evidence="1">
    <location>
        <begin position="155"/>
        <end position="179"/>
    </location>
</feature>
<reference evidence="2" key="1">
    <citation type="journal article" date="2020" name="bioRxiv">
        <title>Comparative genomics of Chlamydomonas.</title>
        <authorList>
            <person name="Craig R.J."/>
            <person name="Hasan A.R."/>
            <person name="Ness R.W."/>
            <person name="Keightley P.D."/>
        </authorList>
    </citation>
    <scope>NUCLEOTIDE SEQUENCE</scope>
    <source>
        <strain evidence="2">CCAP 11/173</strain>
    </source>
</reference>
<evidence type="ECO:0000313" key="3">
    <source>
        <dbReference type="Proteomes" id="UP000613740"/>
    </source>
</evidence>
<protein>
    <submittedName>
        <fullName evidence="2">Uncharacterized protein</fullName>
    </submittedName>
</protein>
<feature type="transmembrane region" description="Helical" evidence="1">
    <location>
        <begin position="36"/>
        <end position="58"/>
    </location>
</feature>
<dbReference type="EMBL" id="JAEHOD010000046">
    <property type="protein sequence ID" value="KAG2437589.1"/>
    <property type="molecule type" value="Genomic_DNA"/>
</dbReference>
<organism evidence="2 3">
    <name type="scientific">Chlamydomonas schloesseri</name>
    <dbReference type="NCBI Taxonomy" id="2026947"/>
    <lineage>
        <taxon>Eukaryota</taxon>
        <taxon>Viridiplantae</taxon>
        <taxon>Chlorophyta</taxon>
        <taxon>core chlorophytes</taxon>
        <taxon>Chlorophyceae</taxon>
        <taxon>CS clade</taxon>
        <taxon>Chlamydomonadales</taxon>
        <taxon>Chlamydomonadaceae</taxon>
        <taxon>Chlamydomonas</taxon>
    </lineage>
</organism>
<dbReference type="PANTHER" id="PTHR34543">
    <property type="entry name" value="PROTEIN ABA DEFICIENT 4, CHLOROPLASTIC"/>
    <property type="match status" value="1"/>
</dbReference>
<feature type="transmembrane region" description="Helical" evidence="1">
    <location>
        <begin position="191"/>
        <end position="214"/>
    </location>
</feature>
<gene>
    <name evidence="2" type="ORF">HYH02_011229</name>
</gene>